<feature type="compositionally biased region" description="Acidic residues" evidence="1">
    <location>
        <begin position="168"/>
        <end position="184"/>
    </location>
</feature>
<evidence type="ECO:0000256" key="1">
    <source>
        <dbReference type="SAM" id="MobiDB-lite"/>
    </source>
</evidence>
<dbReference type="OrthoDB" id="1951836at2"/>
<feature type="signal peptide" evidence="3">
    <location>
        <begin position="1"/>
        <end position="27"/>
    </location>
</feature>
<evidence type="ECO:0000313" key="5">
    <source>
        <dbReference type="EMBL" id="RGE88715.1"/>
    </source>
</evidence>
<dbReference type="Proteomes" id="UP000261080">
    <property type="component" value="Unassembled WGS sequence"/>
</dbReference>
<keyword evidence="2" id="KW-0812">Transmembrane</keyword>
<organism evidence="5 6">
    <name type="scientific">Sellimonas intestinalis</name>
    <dbReference type="NCBI Taxonomy" id="1653434"/>
    <lineage>
        <taxon>Bacteria</taxon>
        <taxon>Bacillati</taxon>
        <taxon>Bacillota</taxon>
        <taxon>Clostridia</taxon>
        <taxon>Lachnospirales</taxon>
        <taxon>Lachnospiraceae</taxon>
        <taxon>Sellimonas</taxon>
    </lineage>
</organism>
<evidence type="ECO:0000256" key="3">
    <source>
        <dbReference type="SAM" id="SignalP"/>
    </source>
</evidence>
<reference evidence="5 6" key="1">
    <citation type="submission" date="2018-08" db="EMBL/GenBank/DDBJ databases">
        <title>A genome reference for cultivated species of the human gut microbiota.</title>
        <authorList>
            <person name="Zou Y."/>
            <person name="Xue W."/>
            <person name="Luo G."/>
        </authorList>
    </citation>
    <scope>NUCLEOTIDE SEQUENCE [LARGE SCALE GENOMIC DNA]</scope>
    <source>
        <strain evidence="5 6">AF37-2AT</strain>
    </source>
</reference>
<accession>A0A3E3K3R2</accession>
<feature type="compositionally biased region" description="Low complexity" evidence="1">
    <location>
        <begin position="115"/>
        <end position="167"/>
    </location>
</feature>
<gene>
    <name evidence="5" type="ORF">DW016_04085</name>
</gene>
<feature type="region of interest" description="Disordered" evidence="1">
    <location>
        <begin position="347"/>
        <end position="387"/>
    </location>
</feature>
<feature type="transmembrane region" description="Helical" evidence="2">
    <location>
        <begin position="321"/>
        <end position="339"/>
    </location>
</feature>
<keyword evidence="3" id="KW-0732">Signal</keyword>
<evidence type="ECO:0000256" key="2">
    <source>
        <dbReference type="SAM" id="Phobius"/>
    </source>
</evidence>
<feature type="compositionally biased region" description="Acidic residues" evidence="1">
    <location>
        <begin position="350"/>
        <end position="367"/>
    </location>
</feature>
<proteinExistence type="predicted"/>
<feature type="region of interest" description="Disordered" evidence="1">
    <location>
        <begin position="114"/>
        <end position="206"/>
    </location>
</feature>
<feature type="region of interest" description="Disordered" evidence="1">
    <location>
        <begin position="296"/>
        <end position="316"/>
    </location>
</feature>
<evidence type="ECO:0000259" key="4">
    <source>
        <dbReference type="Pfam" id="PF14283"/>
    </source>
</evidence>
<name>A0A3E3K3R2_9FIRM</name>
<comment type="caution">
    <text evidence="5">The sequence shown here is derived from an EMBL/GenBank/DDBJ whole genome shotgun (WGS) entry which is preliminary data.</text>
</comment>
<sequence length="387" mass="40713">MKNKVRNVLAALVLCMSAVVLPVTAYASTGSDTTPPTLTATLKDDKLAVEASDDMSGVEAVHVDGTRINSLVNGKGTVALKDYAGDGKEVTVYAVDYSGNRSKEVKLDNPYYEEPAQTQAASSAAPQSSSGETQAAPSTTPAPSPSANNASGNSESSQAAETPSASQEEAEASSESSDTEDETESAVPEGAFTPEGTGTVLDSATGQEDDKQFYTITTADGNVFYLIIDGKRDSENVYFLNGVTEEDLLSLAQQDNGGESAIEVVTCNCTEKCEAGAVNTDCPVCKNDLNGCLGKVTEEPAPEETEQPEAEPEKSGGNTGMIIFLVIALAAAGGLGYYFKIVRPKQQAAMDEDEFEDDGYGEDDETNEAYGEPDYLTEDDFDDKDSK</sequence>
<dbReference type="InterPro" id="IPR025376">
    <property type="entry name" value="CD1107-like_dom"/>
</dbReference>
<evidence type="ECO:0000313" key="6">
    <source>
        <dbReference type="Proteomes" id="UP000261080"/>
    </source>
</evidence>
<dbReference type="Pfam" id="PF14283">
    <property type="entry name" value="CD1107-like"/>
    <property type="match status" value="1"/>
</dbReference>
<protein>
    <submittedName>
        <fullName evidence="5">DUF4366 domain-containing protein</fullName>
    </submittedName>
</protein>
<keyword evidence="2" id="KW-1133">Transmembrane helix</keyword>
<feature type="compositionally biased region" description="Acidic residues" evidence="1">
    <location>
        <begin position="300"/>
        <end position="310"/>
    </location>
</feature>
<feature type="domain" description="Mobile element protein CD1107-like" evidence="4">
    <location>
        <begin position="191"/>
        <end position="347"/>
    </location>
</feature>
<dbReference type="EMBL" id="QVLX01000002">
    <property type="protein sequence ID" value="RGE88715.1"/>
    <property type="molecule type" value="Genomic_DNA"/>
</dbReference>
<feature type="chain" id="PRO_5017687092" evidence="3">
    <location>
        <begin position="28"/>
        <end position="387"/>
    </location>
</feature>
<keyword evidence="6" id="KW-1185">Reference proteome</keyword>
<dbReference type="AlphaFoldDB" id="A0A3E3K3R2"/>
<keyword evidence="2" id="KW-0472">Membrane</keyword>
<feature type="compositionally biased region" description="Acidic residues" evidence="1">
    <location>
        <begin position="375"/>
        <end position="387"/>
    </location>
</feature>
<dbReference type="RefSeq" id="WP_117493302.1">
    <property type="nucleotide sequence ID" value="NZ_QVLX01000002.1"/>
</dbReference>